<keyword evidence="1" id="KW-1133">Transmembrane helix</keyword>
<name>A0AA96WWE3_9CYAN</name>
<dbReference type="AlphaFoldDB" id="A0AA96WWE3"/>
<keyword evidence="1" id="KW-0812">Transmembrane</keyword>
<evidence type="ECO:0000313" key="2">
    <source>
        <dbReference type="EMBL" id="WNZ25077.1"/>
    </source>
</evidence>
<protein>
    <submittedName>
        <fullName evidence="2">PepSY domain-containing protein</fullName>
    </submittedName>
</protein>
<feature type="transmembrane region" description="Helical" evidence="1">
    <location>
        <begin position="64"/>
        <end position="85"/>
    </location>
</feature>
<accession>A0AA96WWE3</accession>
<feature type="transmembrane region" description="Helical" evidence="1">
    <location>
        <begin position="12"/>
        <end position="33"/>
    </location>
</feature>
<gene>
    <name evidence="2" type="ORF">HJG54_20980</name>
</gene>
<reference evidence="2" key="1">
    <citation type="submission" date="2020-05" db="EMBL/GenBank/DDBJ databases">
        <authorList>
            <person name="Zhu T."/>
            <person name="Keshari N."/>
            <person name="Lu X."/>
        </authorList>
    </citation>
    <scope>NUCLEOTIDE SEQUENCE</scope>
    <source>
        <strain evidence="2">NK1-12</strain>
    </source>
</reference>
<dbReference type="EMBL" id="CP053586">
    <property type="protein sequence ID" value="WNZ25077.1"/>
    <property type="molecule type" value="Genomic_DNA"/>
</dbReference>
<sequence>MNIRLFRKLHQTVAPFVLLPLLITVLTGVSYRLGRSWFGLTRDQAHWLMTLHEGEYLGETLEPVYVLLNGLGALWMLITGATMVWQNISKSKWMRRLSKSTVSESVAGGSEGTSE</sequence>
<dbReference type="RefSeq" id="WP_316431178.1">
    <property type="nucleotide sequence ID" value="NZ_CP053586.1"/>
</dbReference>
<organism evidence="2">
    <name type="scientific">Leptolyngbya sp. NK1-12</name>
    <dbReference type="NCBI Taxonomy" id="2547451"/>
    <lineage>
        <taxon>Bacteria</taxon>
        <taxon>Bacillati</taxon>
        <taxon>Cyanobacteriota</taxon>
        <taxon>Cyanophyceae</taxon>
        <taxon>Leptolyngbyales</taxon>
        <taxon>Leptolyngbyaceae</taxon>
        <taxon>Leptolyngbya group</taxon>
        <taxon>Leptolyngbya</taxon>
    </lineage>
</organism>
<keyword evidence="1" id="KW-0472">Membrane</keyword>
<proteinExistence type="predicted"/>
<evidence type="ECO:0000256" key="1">
    <source>
        <dbReference type="SAM" id="Phobius"/>
    </source>
</evidence>